<proteinExistence type="predicted"/>
<feature type="region of interest" description="Disordered" evidence="1">
    <location>
        <begin position="1"/>
        <end position="21"/>
    </location>
</feature>
<evidence type="ECO:0000313" key="3">
    <source>
        <dbReference type="Proteomes" id="UP001165121"/>
    </source>
</evidence>
<dbReference type="Proteomes" id="UP001165121">
    <property type="component" value="Unassembled WGS sequence"/>
</dbReference>
<evidence type="ECO:0000256" key="1">
    <source>
        <dbReference type="SAM" id="MobiDB-lite"/>
    </source>
</evidence>
<dbReference type="AlphaFoldDB" id="A0A9W7D0R9"/>
<dbReference type="EMBL" id="BSXT01002783">
    <property type="protein sequence ID" value="GMF50863.1"/>
    <property type="molecule type" value="Genomic_DNA"/>
</dbReference>
<comment type="caution">
    <text evidence="2">The sequence shown here is derived from an EMBL/GenBank/DDBJ whole genome shotgun (WGS) entry which is preliminary data.</text>
</comment>
<protein>
    <submittedName>
        <fullName evidence="2">Unnamed protein product</fullName>
    </submittedName>
</protein>
<reference evidence="2" key="1">
    <citation type="submission" date="2023-04" db="EMBL/GenBank/DDBJ databases">
        <title>Phytophthora fragariaefolia NBRC 109709.</title>
        <authorList>
            <person name="Ichikawa N."/>
            <person name="Sato H."/>
            <person name="Tonouchi N."/>
        </authorList>
    </citation>
    <scope>NUCLEOTIDE SEQUENCE</scope>
    <source>
        <strain evidence="2">NBRC 109709</strain>
    </source>
</reference>
<keyword evidence="3" id="KW-1185">Reference proteome</keyword>
<evidence type="ECO:0000313" key="2">
    <source>
        <dbReference type="EMBL" id="GMF50863.1"/>
    </source>
</evidence>
<organism evidence="2 3">
    <name type="scientific">Phytophthora fragariaefolia</name>
    <dbReference type="NCBI Taxonomy" id="1490495"/>
    <lineage>
        <taxon>Eukaryota</taxon>
        <taxon>Sar</taxon>
        <taxon>Stramenopiles</taxon>
        <taxon>Oomycota</taxon>
        <taxon>Peronosporomycetes</taxon>
        <taxon>Peronosporales</taxon>
        <taxon>Peronosporaceae</taxon>
        <taxon>Phytophthora</taxon>
    </lineage>
</organism>
<sequence>MLLPDDDSFGTFPAAPHTPLLTTSCDPTPSLWVDSEGDGAPQFLQQILQLRLTATNSTRYLVWNDSLCFPQTTTPGNA</sequence>
<name>A0A9W7D0R9_9STRA</name>
<gene>
    <name evidence="2" type="ORF">Pfra01_002038900</name>
</gene>
<accession>A0A9W7D0R9</accession>